<comment type="caution">
    <text evidence="1">The sequence shown here is derived from an EMBL/GenBank/DDBJ whole genome shotgun (WGS) entry which is preliminary data.</text>
</comment>
<dbReference type="RefSeq" id="WP_342853437.1">
    <property type="nucleotide sequence ID" value="NZ_JBBMRA010000001.1"/>
</dbReference>
<sequence>MTLYQVIREVGLELLREQNALMGGQAASLERARLHSDQEKMGDPLLARRSDIWLLHHYYHHQLVTKECDHIDWLLHMTAVVGVIQLHPNGFASDDQEALFICKRGLGYRSLPSVRLKRNGTPAEHGRFALRSARMLAKKVKSDWVLMPRMQELVAERLLGRIGDALVS</sequence>
<accession>A0ABU9TNZ5</accession>
<proteinExistence type="predicted"/>
<reference evidence="1 2" key="1">
    <citation type="submission" date="2024-03" db="EMBL/GenBank/DDBJ databases">
        <title>Community enrichment and isolation of bacterial strains for fucoidan degradation.</title>
        <authorList>
            <person name="Sichert A."/>
        </authorList>
    </citation>
    <scope>NUCLEOTIDE SEQUENCE [LARGE SCALE GENOMIC DNA]</scope>
    <source>
        <strain evidence="1 2">AS76</strain>
    </source>
</reference>
<dbReference type="Proteomes" id="UP001449225">
    <property type="component" value="Unassembled WGS sequence"/>
</dbReference>
<evidence type="ECO:0000313" key="2">
    <source>
        <dbReference type="Proteomes" id="UP001449225"/>
    </source>
</evidence>
<dbReference type="EMBL" id="JBBMRA010000001">
    <property type="protein sequence ID" value="MEM5534972.1"/>
    <property type="molecule type" value="Genomic_DNA"/>
</dbReference>
<protein>
    <submittedName>
        <fullName evidence="1">Uncharacterized protein</fullName>
    </submittedName>
</protein>
<name>A0ABU9TNZ5_9GAMM</name>
<keyword evidence="2" id="KW-1185">Reference proteome</keyword>
<evidence type="ECO:0000313" key="1">
    <source>
        <dbReference type="EMBL" id="MEM5534972.1"/>
    </source>
</evidence>
<organism evidence="1 2">
    <name type="scientific">Neptuniibacter pectenicola</name>
    <dbReference type="NCBI Taxonomy" id="1806669"/>
    <lineage>
        <taxon>Bacteria</taxon>
        <taxon>Pseudomonadati</taxon>
        <taxon>Pseudomonadota</taxon>
        <taxon>Gammaproteobacteria</taxon>
        <taxon>Oceanospirillales</taxon>
        <taxon>Oceanospirillaceae</taxon>
        <taxon>Neptuniibacter</taxon>
    </lineage>
</organism>
<gene>
    <name evidence="1" type="ORF">WNY58_01085</name>
</gene>